<dbReference type="AlphaFoldDB" id="A0A246DKM8"/>
<reference evidence="1 2" key="1">
    <citation type="submission" date="2017-03" db="EMBL/GenBank/DDBJ databases">
        <title>Genome of strain Rhizobium sp. CNPSo 668.</title>
        <authorList>
            <person name="Ribeiro R."/>
        </authorList>
    </citation>
    <scope>NUCLEOTIDE SEQUENCE [LARGE SCALE GENOMIC DNA]</scope>
    <source>
        <strain evidence="1 2">CNPSo 668</strain>
    </source>
</reference>
<comment type="caution">
    <text evidence="1">The sequence shown here is derived from an EMBL/GenBank/DDBJ whole genome shotgun (WGS) entry which is preliminary data.</text>
</comment>
<dbReference type="EMBL" id="MXPU01000042">
    <property type="protein sequence ID" value="OWO89545.1"/>
    <property type="molecule type" value="Genomic_DNA"/>
</dbReference>
<evidence type="ECO:0000313" key="1">
    <source>
        <dbReference type="EMBL" id="OWO89545.1"/>
    </source>
</evidence>
<gene>
    <name evidence="1" type="ORF">B5E41_30345</name>
</gene>
<sequence>MTKTPRRQHDTTKETIQDHFRRRYTAEDIARFLRIMIEVRELEAAELARVDAVCAAYEDKARQWAW</sequence>
<organism evidence="1 2">
    <name type="scientific">Rhizobium esperanzae</name>
    <dbReference type="NCBI Taxonomy" id="1967781"/>
    <lineage>
        <taxon>Bacteria</taxon>
        <taxon>Pseudomonadati</taxon>
        <taxon>Pseudomonadota</taxon>
        <taxon>Alphaproteobacteria</taxon>
        <taxon>Hyphomicrobiales</taxon>
        <taxon>Rhizobiaceae</taxon>
        <taxon>Rhizobium/Agrobacterium group</taxon>
        <taxon>Rhizobium</taxon>
    </lineage>
</organism>
<proteinExistence type="predicted"/>
<evidence type="ECO:0000313" key="2">
    <source>
        <dbReference type="Proteomes" id="UP000197269"/>
    </source>
</evidence>
<name>A0A246DKM8_9HYPH</name>
<dbReference type="Proteomes" id="UP000197269">
    <property type="component" value="Unassembled WGS sequence"/>
</dbReference>
<accession>A0A246DKM8</accession>
<protein>
    <submittedName>
        <fullName evidence="1">Uncharacterized protein</fullName>
    </submittedName>
</protein>